<reference evidence="4" key="1">
    <citation type="journal article" date="2011" name="PLoS ONE">
        <title>Variation in tropical reef symbiont metagenomes defined by secondary metabolism.</title>
        <authorList>
            <person name="Donia M.S."/>
            <person name="Fricke W.F."/>
            <person name="Ravel J."/>
            <person name="Schmidt E.W."/>
        </authorList>
    </citation>
    <scope>NUCLEOTIDE SEQUENCE</scope>
</reference>
<name>G0XS46_PRODI</name>
<dbReference type="InterPro" id="IPR015590">
    <property type="entry name" value="Aldehyde_DH_dom"/>
</dbReference>
<gene>
    <name evidence="4" type="primary">terD</name>
</gene>
<dbReference type="InterPro" id="IPR016163">
    <property type="entry name" value="Ald_DH_C"/>
</dbReference>
<dbReference type="PANTHER" id="PTHR43570:SF16">
    <property type="entry name" value="ALDEHYDE DEHYDROGENASE TYPE III, ISOFORM Q"/>
    <property type="match status" value="1"/>
</dbReference>
<dbReference type="Gene3D" id="3.40.605.10">
    <property type="entry name" value="Aldehyde Dehydrogenase, Chain A, domain 1"/>
    <property type="match status" value="1"/>
</dbReference>
<dbReference type="PANTHER" id="PTHR43570">
    <property type="entry name" value="ALDEHYDE DEHYDROGENASE"/>
    <property type="match status" value="1"/>
</dbReference>
<accession>G0XS46</accession>
<dbReference type="SUPFAM" id="SSF53720">
    <property type="entry name" value="ALDH-like"/>
    <property type="match status" value="1"/>
</dbReference>
<dbReference type="InterPro" id="IPR016161">
    <property type="entry name" value="Ald_DH/histidinol_DH"/>
</dbReference>
<evidence type="ECO:0000256" key="1">
    <source>
        <dbReference type="ARBA" id="ARBA00009986"/>
    </source>
</evidence>
<dbReference type="GO" id="GO:0006081">
    <property type="term" value="P:aldehyde metabolic process"/>
    <property type="evidence" value="ECO:0007669"/>
    <property type="project" value="InterPro"/>
</dbReference>
<proteinExistence type="inferred from homology"/>
<dbReference type="AlphaFoldDB" id="G0XS46"/>
<sequence length="89" mass="10020">MKQAKVIKSTSSGSVCLNDTVIQIAAWNLPFGGVGDSGIGSYHGKATFETFSHRKSIVKRFFFLEHLFTTQRYPPYGNKIQLIKQIILR</sequence>
<dbReference type="GO" id="GO:0004029">
    <property type="term" value="F:aldehyde dehydrogenase (NAD+) activity"/>
    <property type="evidence" value="ECO:0007669"/>
    <property type="project" value="TreeGrafter"/>
</dbReference>
<dbReference type="InterPro" id="IPR012394">
    <property type="entry name" value="Aldehyde_DH_NAD(P)"/>
</dbReference>
<evidence type="ECO:0000313" key="4">
    <source>
        <dbReference type="EMBL" id="AEH57214.1"/>
    </source>
</evidence>
<dbReference type="GO" id="GO:0005737">
    <property type="term" value="C:cytoplasm"/>
    <property type="evidence" value="ECO:0007669"/>
    <property type="project" value="TreeGrafter"/>
</dbReference>
<evidence type="ECO:0000256" key="2">
    <source>
        <dbReference type="ARBA" id="ARBA00023002"/>
    </source>
</evidence>
<dbReference type="Gene3D" id="3.40.309.10">
    <property type="entry name" value="Aldehyde Dehydrogenase, Chain A, domain 2"/>
    <property type="match status" value="1"/>
</dbReference>
<dbReference type="Pfam" id="PF00171">
    <property type="entry name" value="Aldedh"/>
    <property type="match status" value="1"/>
</dbReference>
<keyword evidence="2" id="KW-0560">Oxidoreductase</keyword>
<evidence type="ECO:0000259" key="3">
    <source>
        <dbReference type="Pfam" id="PF00171"/>
    </source>
</evidence>
<comment type="similarity">
    <text evidence="1">Belongs to the aldehyde dehydrogenase family.</text>
</comment>
<dbReference type="EMBL" id="HQ407368">
    <property type="protein sequence ID" value="AEH57214.1"/>
    <property type="molecule type" value="Genomic_DNA"/>
</dbReference>
<protein>
    <submittedName>
        <fullName evidence="4">Aldehyde dehydrogenase</fullName>
    </submittedName>
</protein>
<feature type="domain" description="Aldehyde dehydrogenase" evidence="3">
    <location>
        <begin position="4"/>
        <end position="57"/>
    </location>
</feature>
<organism evidence="4">
    <name type="scientific">Prochloron didemni P2-Fiji</name>
    <dbReference type="NCBI Taxonomy" id="910454"/>
    <lineage>
        <taxon>Bacteria</taxon>
        <taxon>Bacillati</taxon>
        <taxon>Cyanobacteriota</taxon>
        <taxon>Cyanophyceae</taxon>
        <taxon>Oscillatoriophycideae</taxon>
        <taxon>Chroococcales</taxon>
        <taxon>Prochloraceae</taxon>
        <taxon>Prochloron</taxon>
    </lineage>
</organism>
<dbReference type="InterPro" id="IPR016162">
    <property type="entry name" value="Ald_DH_N"/>
</dbReference>